<reference evidence="3" key="1">
    <citation type="journal article" date="2017" name="Genome Biol.">
        <title>Comparative genomics reveals high biological diversity and specific adaptations in the industrially and medically important fungal genus Aspergillus.</title>
        <authorList>
            <person name="de Vries R.P."/>
            <person name="Riley R."/>
            <person name="Wiebenga A."/>
            <person name="Aguilar-Osorio G."/>
            <person name="Amillis S."/>
            <person name="Uchima C.A."/>
            <person name="Anderluh G."/>
            <person name="Asadollahi M."/>
            <person name="Askin M."/>
            <person name="Barry K."/>
            <person name="Battaglia E."/>
            <person name="Bayram O."/>
            <person name="Benocci T."/>
            <person name="Braus-Stromeyer S.A."/>
            <person name="Caldana C."/>
            <person name="Canovas D."/>
            <person name="Cerqueira G.C."/>
            <person name="Chen F."/>
            <person name="Chen W."/>
            <person name="Choi C."/>
            <person name="Clum A."/>
            <person name="Dos Santos R.A."/>
            <person name="Damasio A.R."/>
            <person name="Diallinas G."/>
            <person name="Emri T."/>
            <person name="Fekete E."/>
            <person name="Flipphi M."/>
            <person name="Freyberg S."/>
            <person name="Gallo A."/>
            <person name="Gournas C."/>
            <person name="Habgood R."/>
            <person name="Hainaut M."/>
            <person name="Harispe M.L."/>
            <person name="Henrissat B."/>
            <person name="Hilden K.S."/>
            <person name="Hope R."/>
            <person name="Hossain A."/>
            <person name="Karabika E."/>
            <person name="Karaffa L."/>
            <person name="Karanyi Z."/>
            <person name="Krasevec N."/>
            <person name="Kuo A."/>
            <person name="Kusch H."/>
            <person name="LaButti K."/>
            <person name="Lagendijk E.L."/>
            <person name="Lapidus A."/>
            <person name="Levasseur A."/>
            <person name="Lindquist E."/>
            <person name="Lipzen A."/>
            <person name="Logrieco A.F."/>
            <person name="MacCabe A."/>
            <person name="Maekelae M.R."/>
            <person name="Malavazi I."/>
            <person name="Melin P."/>
            <person name="Meyer V."/>
            <person name="Mielnichuk N."/>
            <person name="Miskei M."/>
            <person name="Molnar A.P."/>
            <person name="Mule G."/>
            <person name="Ngan C.Y."/>
            <person name="Orejas M."/>
            <person name="Orosz E."/>
            <person name="Ouedraogo J.P."/>
            <person name="Overkamp K.M."/>
            <person name="Park H.-S."/>
            <person name="Perrone G."/>
            <person name="Piumi F."/>
            <person name="Punt P.J."/>
            <person name="Ram A.F."/>
            <person name="Ramon A."/>
            <person name="Rauscher S."/>
            <person name="Record E."/>
            <person name="Riano-Pachon D.M."/>
            <person name="Robert V."/>
            <person name="Roehrig J."/>
            <person name="Ruller R."/>
            <person name="Salamov A."/>
            <person name="Salih N.S."/>
            <person name="Samson R.A."/>
            <person name="Sandor E."/>
            <person name="Sanguinetti M."/>
            <person name="Schuetze T."/>
            <person name="Sepcic K."/>
            <person name="Shelest E."/>
            <person name="Sherlock G."/>
            <person name="Sophianopoulou V."/>
            <person name="Squina F.M."/>
            <person name="Sun H."/>
            <person name="Susca A."/>
            <person name="Todd R.B."/>
            <person name="Tsang A."/>
            <person name="Unkles S.E."/>
            <person name="van de Wiele N."/>
            <person name="van Rossen-Uffink D."/>
            <person name="Oliveira J.V."/>
            <person name="Vesth T.C."/>
            <person name="Visser J."/>
            <person name="Yu J.-H."/>
            <person name="Zhou M."/>
            <person name="Andersen M.R."/>
            <person name="Archer D.B."/>
            <person name="Baker S.E."/>
            <person name="Benoit I."/>
            <person name="Brakhage A.A."/>
            <person name="Braus G.H."/>
            <person name="Fischer R."/>
            <person name="Frisvad J.C."/>
            <person name="Goldman G.H."/>
            <person name="Houbraken J."/>
            <person name="Oakley B."/>
            <person name="Pocsi I."/>
            <person name="Scazzocchio C."/>
            <person name="Seiboth B."/>
            <person name="vanKuyk P.A."/>
            <person name="Wortman J."/>
            <person name="Dyer P.S."/>
            <person name="Grigoriev I.V."/>
        </authorList>
    </citation>
    <scope>NUCLEOTIDE SEQUENCE [LARGE SCALE GENOMIC DNA]</scope>
    <source>
        <strain evidence="3">CBS 593.65</strain>
    </source>
</reference>
<evidence type="ECO:0000313" key="2">
    <source>
        <dbReference type="EMBL" id="OJJ63322.1"/>
    </source>
</evidence>
<sequence>MKVAIQERDREAEDVMREERDRCTKMIQKVESDTGSLRSNMNSLLAERDKRVAKMEQNMKKQQAAHSAGPKKINDRQQRIEKEKVELEKQQRQRERKKRSVEINCQKSRVWIAGYSKRTWRMGQALTTVYPSLGAYLNTYGLDNLELCTLGPNASYYARWRNGRWWSWASEETSTAIFVAQSSGSHIKAIAMGYEGSYVISYGPPNNTSGRIWTLRGISKDTTQPLTNVWTRTSGEKALRQLHST</sequence>
<dbReference type="OrthoDB" id="8954335at2759"/>
<feature type="region of interest" description="Disordered" evidence="1">
    <location>
        <begin position="1"/>
        <end position="20"/>
    </location>
</feature>
<dbReference type="GeneID" id="63767292"/>
<name>A0A1L9TV73_9EURO</name>
<feature type="region of interest" description="Disordered" evidence="1">
    <location>
        <begin position="54"/>
        <end position="75"/>
    </location>
</feature>
<accession>A0A1L9TV73</accession>
<organism evidence="2 3">
    <name type="scientific">Aspergillus sydowii CBS 593.65</name>
    <dbReference type="NCBI Taxonomy" id="1036612"/>
    <lineage>
        <taxon>Eukaryota</taxon>
        <taxon>Fungi</taxon>
        <taxon>Dikarya</taxon>
        <taxon>Ascomycota</taxon>
        <taxon>Pezizomycotina</taxon>
        <taxon>Eurotiomycetes</taxon>
        <taxon>Eurotiomycetidae</taxon>
        <taxon>Eurotiales</taxon>
        <taxon>Aspergillaceae</taxon>
        <taxon>Aspergillus</taxon>
        <taxon>Aspergillus subgen. Nidulantes</taxon>
    </lineage>
</organism>
<dbReference type="Proteomes" id="UP000184356">
    <property type="component" value="Unassembled WGS sequence"/>
</dbReference>
<evidence type="ECO:0000256" key="1">
    <source>
        <dbReference type="SAM" id="MobiDB-lite"/>
    </source>
</evidence>
<dbReference type="VEuPathDB" id="FungiDB:ASPSYDRAFT_83392"/>
<gene>
    <name evidence="2" type="ORF">ASPSYDRAFT_83392</name>
</gene>
<dbReference type="AlphaFoldDB" id="A0A1L9TV73"/>
<evidence type="ECO:0000313" key="3">
    <source>
        <dbReference type="Proteomes" id="UP000184356"/>
    </source>
</evidence>
<dbReference type="EMBL" id="KV878582">
    <property type="protein sequence ID" value="OJJ63322.1"/>
    <property type="molecule type" value="Genomic_DNA"/>
</dbReference>
<dbReference type="RefSeq" id="XP_040707128.1">
    <property type="nucleotide sequence ID" value="XM_040851219.1"/>
</dbReference>
<protein>
    <submittedName>
        <fullName evidence="2">Uncharacterized protein</fullName>
    </submittedName>
</protein>
<proteinExistence type="predicted"/>
<keyword evidence="3" id="KW-1185">Reference proteome</keyword>